<dbReference type="Proteomes" id="UP000886786">
    <property type="component" value="Unassembled WGS sequence"/>
</dbReference>
<keyword evidence="1" id="KW-0812">Transmembrane</keyword>
<name>A0A9D0ZQU8_9FIRM</name>
<sequence>MKLNNKAFTVVELIASFALTMVITVLLFEIVLQVKDIYQTQTVKSAIMEKTAIISKNMRRILPDDGSVIPSCSGSTCTIGSNTVSVSSTQVIIGKQKFNMPNTVSINSPSLTTTCEEDNCFLRFKMTLHSDNMEDDYVYNTIYYY</sequence>
<protein>
    <submittedName>
        <fullName evidence="2">Uncharacterized protein</fullName>
    </submittedName>
</protein>
<reference evidence="2" key="2">
    <citation type="journal article" date="2021" name="PeerJ">
        <title>Extensive microbial diversity within the chicken gut microbiome revealed by metagenomics and culture.</title>
        <authorList>
            <person name="Gilroy R."/>
            <person name="Ravi A."/>
            <person name="Getino M."/>
            <person name="Pursley I."/>
            <person name="Horton D.L."/>
            <person name="Alikhan N.F."/>
            <person name="Baker D."/>
            <person name="Gharbi K."/>
            <person name="Hall N."/>
            <person name="Watson M."/>
            <person name="Adriaenssens E.M."/>
            <person name="Foster-Nyarko E."/>
            <person name="Jarju S."/>
            <person name="Secka A."/>
            <person name="Antonio M."/>
            <person name="Oren A."/>
            <person name="Chaudhuri R.R."/>
            <person name="La Ragione R."/>
            <person name="Hildebrand F."/>
            <person name="Pallen M.J."/>
        </authorList>
    </citation>
    <scope>NUCLEOTIDE SEQUENCE</scope>
    <source>
        <strain evidence="2">CHK147-3167</strain>
    </source>
</reference>
<reference evidence="2" key="1">
    <citation type="submission" date="2020-10" db="EMBL/GenBank/DDBJ databases">
        <authorList>
            <person name="Gilroy R."/>
        </authorList>
    </citation>
    <scope>NUCLEOTIDE SEQUENCE</scope>
    <source>
        <strain evidence="2">CHK147-3167</strain>
    </source>
</reference>
<dbReference type="AlphaFoldDB" id="A0A9D0ZQU8"/>
<keyword evidence="1" id="KW-1133">Transmembrane helix</keyword>
<dbReference type="EMBL" id="DVFV01000072">
    <property type="protein sequence ID" value="HIQ90786.1"/>
    <property type="molecule type" value="Genomic_DNA"/>
</dbReference>
<evidence type="ECO:0000256" key="1">
    <source>
        <dbReference type="SAM" id="Phobius"/>
    </source>
</evidence>
<comment type="caution">
    <text evidence="2">The sequence shown here is derived from an EMBL/GenBank/DDBJ whole genome shotgun (WGS) entry which is preliminary data.</text>
</comment>
<evidence type="ECO:0000313" key="3">
    <source>
        <dbReference type="Proteomes" id="UP000886786"/>
    </source>
</evidence>
<evidence type="ECO:0000313" key="2">
    <source>
        <dbReference type="EMBL" id="HIQ90786.1"/>
    </source>
</evidence>
<organism evidence="2 3">
    <name type="scientific">Candidatus Coprosoma intestinipullorum</name>
    <dbReference type="NCBI Taxonomy" id="2840752"/>
    <lineage>
        <taxon>Bacteria</taxon>
        <taxon>Bacillati</taxon>
        <taxon>Bacillota</taxon>
        <taxon>Bacillota incertae sedis</taxon>
        <taxon>Candidatus Coprosoma</taxon>
    </lineage>
</organism>
<keyword evidence="1" id="KW-0472">Membrane</keyword>
<feature type="transmembrane region" description="Helical" evidence="1">
    <location>
        <begin position="7"/>
        <end position="32"/>
    </location>
</feature>
<gene>
    <name evidence="2" type="ORF">IAB27_04095</name>
</gene>
<proteinExistence type="predicted"/>
<accession>A0A9D0ZQU8</accession>